<sequence>MTVSVVSKEEITKLLNDWYSEIRSHHVAKAKELKIEIDQKIHRIEEDQDILIYYSLLDFRFQMLTGNFQHDLSLNENLSISEQTETFLQYYYHLFKFIYYTEISHYSKAKKHCEYAGRLLEDIPDKAEKAEFNHRATLFYYYIGDYSRSISHAIEAKRFFAEKSGYEIKLAASLNVIGMSYIELLQFELAEKHLISSLNMLKEKQEKSLIKKVKYNLGLLYSQKGLSELAIKYLSDCKQEIEYKRFFLLAREHYKLENKKEAQAYIEKGLVDCNLEYKHHFTILKTMIDQSSIEQLEHVIDKAIQYFKKVNLWIYVEDYAEDLAIRLFDQNHHKKSNEYFRVSCEARNILKKGVLFNEKA</sequence>
<dbReference type="RefSeq" id="WP_307230924.1">
    <property type="nucleotide sequence ID" value="NZ_JAUSTT010000019.1"/>
</dbReference>
<accession>A0ABT9WV38</accession>
<evidence type="ECO:0000313" key="2">
    <source>
        <dbReference type="Proteomes" id="UP001223586"/>
    </source>
</evidence>
<dbReference type="SUPFAM" id="SSF48452">
    <property type="entry name" value="TPR-like"/>
    <property type="match status" value="1"/>
</dbReference>
<dbReference type="EMBL" id="JAUSTT010000019">
    <property type="protein sequence ID" value="MDQ0177163.1"/>
    <property type="molecule type" value="Genomic_DNA"/>
</dbReference>
<dbReference type="Pfam" id="PF13181">
    <property type="entry name" value="TPR_8"/>
    <property type="match status" value="1"/>
</dbReference>
<organism evidence="1 2">
    <name type="scientific">Bacillus chungangensis</name>
    <dbReference type="NCBI Taxonomy" id="587633"/>
    <lineage>
        <taxon>Bacteria</taxon>
        <taxon>Bacillati</taxon>
        <taxon>Bacillota</taxon>
        <taxon>Bacilli</taxon>
        <taxon>Bacillales</taxon>
        <taxon>Bacillaceae</taxon>
        <taxon>Bacillus</taxon>
    </lineage>
</organism>
<keyword evidence="2" id="KW-1185">Reference proteome</keyword>
<dbReference type="Proteomes" id="UP001223586">
    <property type="component" value="Unassembled WGS sequence"/>
</dbReference>
<name>A0ABT9WV38_9BACI</name>
<proteinExistence type="predicted"/>
<dbReference type="InterPro" id="IPR019734">
    <property type="entry name" value="TPR_rpt"/>
</dbReference>
<reference evidence="1 2" key="1">
    <citation type="submission" date="2023-07" db="EMBL/GenBank/DDBJ databases">
        <title>Genomic Encyclopedia of Type Strains, Phase IV (KMG-IV): sequencing the most valuable type-strain genomes for metagenomic binning, comparative biology and taxonomic classification.</title>
        <authorList>
            <person name="Goeker M."/>
        </authorList>
    </citation>
    <scope>NUCLEOTIDE SEQUENCE [LARGE SCALE GENOMIC DNA]</scope>
    <source>
        <strain evidence="1 2">DSM 23837</strain>
    </source>
</reference>
<dbReference type="InterPro" id="IPR011990">
    <property type="entry name" value="TPR-like_helical_dom_sf"/>
</dbReference>
<gene>
    <name evidence="1" type="ORF">J2S08_003042</name>
</gene>
<protein>
    <submittedName>
        <fullName evidence="1">Tetratricopeptide (TPR) repeat protein</fullName>
    </submittedName>
</protein>
<dbReference type="Pfam" id="PF18801">
    <property type="entry name" value="RapH_N"/>
    <property type="match status" value="1"/>
</dbReference>
<comment type="caution">
    <text evidence="1">The sequence shown here is derived from an EMBL/GenBank/DDBJ whole genome shotgun (WGS) entry which is preliminary data.</text>
</comment>
<evidence type="ECO:0000313" key="1">
    <source>
        <dbReference type="EMBL" id="MDQ0177163.1"/>
    </source>
</evidence>
<dbReference type="Gene3D" id="1.25.40.10">
    <property type="entry name" value="Tetratricopeptide repeat domain"/>
    <property type="match status" value="1"/>
</dbReference>